<keyword evidence="1" id="KW-0812">Transmembrane</keyword>
<reference evidence="2" key="2">
    <citation type="journal article" date="2015" name="Data Brief">
        <title>Shoot transcriptome of the giant reed, Arundo donax.</title>
        <authorList>
            <person name="Barrero R.A."/>
            <person name="Guerrero F.D."/>
            <person name="Moolhuijzen P."/>
            <person name="Goolsby J.A."/>
            <person name="Tidwell J."/>
            <person name="Bellgard S.E."/>
            <person name="Bellgard M.I."/>
        </authorList>
    </citation>
    <scope>NUCLEOTIDE SEQUENCE</scope>
    <source>
        <tissue evidence="2">Shoot tissue taken approximately 20 cm above the soil surface</tissue>
    </source>
</reference>
<proteinExistence type="predicted"/>
<organism evidence="2">
    <name type="scientific">Arundo donax</name>
    <name type="common">Giant reed</name>
    <name type="synonym">Donax arundinaceus</name>
    <dbReference type="NCBI Taxonomy" id="35708"/>
    <lineage>
        <taxon>Eukaryota</taxon>
        <taxon>Viridiplantae</taxon>
        <taxon>Streptophyta</taxon>
        <taxon>Embryophyta</taxon>
        <taxon>Tracheophyta</taxon>
        <taxon>Spermatophyta</taxon>
        <taxon>Magnoliopsida</taxon>
        <taxon>Liliopsida</taxon>
        <taxon>Poales</taxon>
        <taxon>Poaceae</taxon>
        <taxon>PACMAD clade</taxon>
        <taxon>Arundinoideae</taxon>
        <taxon>Arundineae</taxon>
        <taxon>Arundo</taxon>
    </lineage>
</organism>
<keyword evidence="1" id="KW-1133">Transmembrane helix</keyword>
<protein>
    <submittedName>
        <fullName evidence="2">Uncharacterized protein</fullName>
    </submittedName>
</protein>
<dbReference type="EMBL" id="GBRH01217299">
    <property type="protein sequence ID" value="JAD80596.1"/>
    <property type="molecule type" value="Transcribed_RNA"/>
</dbReference>
<accession>A0A0A9CYH2</accession>
<feature type="transmembrane region" description="Helical" evidence="1">
    <location>
        <begin position="6"/>
        <end position="27"/>
    </location>
</feature>
<name>A0A0A9CYH2_ARUDO</name>
<sequence length="68" mass="7851">MFDSFLLVVLFSYIKLISSYLLVLYFCGNAGRQIKVLLVSLCMQPFIAFKHFQCRELGISHQFPGETE</sequence>
<dbReference type="AlphaFoldDB" id="A0A0A9CYH2"/>
<evidence type="ECO:0000256" key="1">
    <source>
        <dbReference type="SAM" id="Phobius"/>
    </source>
</evidence>
<evidence type="ECO:0000313" key="2">
    <source>
        <dbReference type="EMBL" id="JAD80596.1"/>
    </source>
</evidence>
<keyword evidence="1" id="KW-0472">Membrane</keyword>
<reference evidence="2" key="1">
    <citation type="submission" date="2014-09" db="EMBL/GenBank/DDBJ databases">
        <authorList>
            <person name="Magalhaes I.L.F."/>
            <person name="Oliveira U."/>
            <person name="Santos F.R."/>
            <person name="Vidigal T.H.D.A."/>
            <person name="Brescovit A.D."/>
            <person name="Santos A.J."/>
        </authorList>
    </citation>
    <scope>NUCLEOTIDE SEQUENCE</scope>
    <source>
        <tissue evidence="2">Shoot tissue taken approximately 20 cm above the soil surface</tissue>
    </source>
</reference>